<dbReference type="PANTHER" id="PTHR42832">
    <property type="entry name" value="AMINO ACID AMINOTRANSFERASE"/>
    <property type="match status" value="1"/>
</dbReference>
<evidence type="ECO:0000256" key="4">
    <source>
        <dbReference type="RuleBase" id="RU000481"/>
    </source>
</evidence>
<dbReference type="CDD" id="cd00609">
    <property type="entry name" value="AAT_like"/>
    <property type="match status" value="1"/>
</dbReference>
<proteinExistence type="inferred from homology"/>
<dbReference type="PROSITE" id="PS00105">
    <property type="entry name" value="AA_TRANSFER_CLASS_1"/>
    <property type="match status" value="1"/>
</dbReference>
<protein>
    <recommendedName>
        <fullName evidence="4">Aminotransferase</fullName>
        <ecNumber evidence="4">2.6.1.-</ecNumber>
    </recommendedName>
</protein>
<dbReference type="InterPro" id="IPR015424">
    <property type="entry name" value="PyrdxlP-dep_Trfase"/>
</dbReference>
<dbReference type="SUPFAM" id="SSF53383">
    <property type="entry name" value="PLP-dependent transferases"/>
    <property type="match status" value="1"/>
</dbReference>
<gene>
    <name evidence="6" type="ORF">VB248_19690</name>
</gene>
<dbReference type="InterPro" id="IPR050881">
    <property type="entry name" value="LL-DAP_aminotransferase"/>
</dbReference>
<accession>A0ABU5QFR6</accession>
<keyword evidence="3 4" id="KW-0808">Transferase</keyword>
<dbReference type="Gene3D" id="3.90.1150.10">
    <property type="entry name" value="Aspartate Aminotransferase, domain 1"/>
    <property type="match status" value="1"/>
</dbReference>
<evidence type="ECO:0000256" key="1">
    <source>
        <dbReference type="ARBA" id="ARBA00001933"/>
    </source>
</evidence>
<sequence>MNVKPASRMDLVQEYYFSTKLKQIAAMRASGIDVLNLGIGSPDLPPSAETISALSTAAENPKNHAYQSYVGIPALREGFAKFYQNAYGVSLNPVDEVLPLIGSKEGVMHISMAYLEVGDEVLVPNPGYPTYRAASLLTGATVVDYDLSEENGWLPDLKKLAEKDLSKVKLMWVNYPHMPTGAKANKAFFEELRDFALANNILIVNDNPYSFILNDDPESALAVEGMKEVALELNSLSKSHNMAGWRLGVLVGKAEFINPVLRFKSNMDSGMFLPLQMAAVKALENPSSWFDELNAIYRERQQKVFEMMDLLNCQYDKNQSGMFVWAKIPANYQTGFELSDAILEKSGVFITPGGIFGSAGDAYIRTSLCAEVSVFEQAIGRIVSSLALSDEL</sequence>
<keyword evidence="7" id="KW-1185">Reference proteome</keyword>
<dbReference type="Pfam" id="PF00155">
    <property type="entry name" value="Aminotran_1_2"/>
    <property type="match status" value="1"/>
</dbReference>
<comment type="caution">
    <text evidence="6">The sequence shown here is derived from an EMBL/GenBank/DDBJ whole genome shotgun (WGS) entry which is preliminary data.</text>
</comment>
<evidence type="ECO:0000313" key="6">
    <source>
        <dbReference type="EMBL" id="MEA5141387.1"/>
    </source>
</evidence>
<evidence type="ECO:0000259" key="5">
    <source>
        <dbReference type="Pfam" id="PF00155"/>
    </source>
</evidence>
<dbReference type="InterPro" id="IPR015422">
    <property type="entry name" value="PyrdxlP-dep_Trfase_small"/>
</dbReference>
<comment type="similarity">
    <text evidence="4">Belongs to the class-I pyridoxal-phosphate-dependent aminotransferase family.</text>
</comment>
<dbReference type="EMBL" id="JAYFUM010000027">
    <property type="protein sequence ID" value="MEA5141387.1"/>
    <property type="molecule type" value="Genomic_DNA"/>
</dbReference>
<dbReference type="RefSeq" id="WP_323298544.1">
    <property type="nucleotide sequence ID" value="NZ_JAYFUM010000027.1"/>
</dbReference>
<feature type="domain" description="Aminotransferase class I/classII large" evidence="5">
    <location>
        <begin position="33"/>
        <end position="372"/>
    </location>
</feature>
<keyword evidence="2 4" id="KW-0032">Aminotransferase</keyword>
<dbReference type="PANTHER" id="PTHR42832:SF3">
    <property type="entry name" value="L-GLUTAMINE--4-(METHYLSULFANYL)-2-OXOBUTANOATE AMINOTRANSFERASE"/>
    <property type="match status" value="1"/>
</dbReference>
<name>A0ABU5QFR6_9BACT</name>
<dbReference type="InterPro" id="IPR015421">
    <property type="entry name" value="PyrdxlP-dep_Trfase_major"/>
</dbReference>
<dbReference type="Proteomes" id="UP001302949">
    <property type="component" value="Unassembled WGS sequence"/>
</dbReference>
<dbReference type="EC" id="2.6.1.-" evidence="4"/>
<dbReference type="InterPro" id="IPR004838">
    <property type="entry name" value="NHTrfase_class1_PyrdxlP-BS"/>
</dbReference>
<reference evidence="6 7" key="1">
    <citation type="submission" date="2023-12" db="EMBL/GenBank/DDBJ databases">
        <title>Novel species of the genus Arcicella isolated from rivers.</title>
        <authorList>
            <person name="Lu H."/>
        </authorList>
    </citation>
    <scope>NUCLEOTIDE SEQUENCE [LARGE SCALE GENOMIC DNA]</scope>
    <source>
        <strain evidence="6 7">KCTC 23307</strain>
    </source>
</reference>
<evidence type="ECO:0000313" key="7">
    <source>
        <dbReference type="Proteomes" id="UP001302949"/>
    </source>
</evidence>
<evidence type="ECO:0000256" key="2">
    <source>
        <dbReference type="ARBA" id="ARBA00022576"/>
    </source>
</evidence>
<dbReference type="InterPro" id="IPR004839">
    <property type="entry name" value="Aminotransferase_I/II_large"/>
</dbReference>
<comment type="cofactor">
    <cofactor evidence="1 4">
        <name>pyridoxal 5'-phosphate</name>
        <dbReference type="ChEBI" id="CHEBI:597326"/>
    </cofactor>
</comment>
<evidence type="ECO:0000256" key="3">
    <source>
        <dbReference type="ARBA" id="ARBA00022679"/>
    </source>
</evidence>
<dbReference type="GO" id="GO:0008483">
    <property type="term" value="F:transaminase activity"/>
    <property type="evidence" value="ECO:0007669"/>
    <property type="project" value="UniProtKB-KW"/>
</dbReference>
<organism evidence="6 7">
    <name type="scientific">Arcicella rigui</name>
    <dbReference type="NCBI Taxonomy" id="797020"/>
    <lineage>
        <taxon>Bacteria</taxon>
        <taxon>Pseudomonadati</taxon>
        <taxon>Bacteroidota</taxon>
        <taxon>Cytophagia</taxon>
        <taxon>Cytophagales</taxon>
        <taxon>Flectobacillaceae</taxon>
        <taxon>Arcicella</taxon>
    </lineage>
</organism>
<dbReference type="Gene3D" id="3.40.640.10">
    <property type="entry name" value="Type I PLP-dependent aspartate aminotransferase-like (Major domain)"/>
    <property type="match status" value="1"/>
</dbReference>